<dbReference type="AlphaFoldDB" id="A0A1H2WF81"/>
<reference evidence="1 2" key="1">
    <citation type="submission" date="2016-10" db="EMBL/GenBank/DDBJ databases">
        <authorList>
            <person name="de Groot N.N."/>
        </authorList>
    </citation>
    <scope>NUCLEOTIDE SEQUENCE [LARGE SCALE GENOMIC DNA]</scope>
    <source>
        <strain evidence="1 2">Nm110</strain>
    </source>
</reference>
<gene>
    <name evidence="1" type="ORF">SAMN05421882_102835</name>
</gene>
<sequence>MKHLRSWHAQPIETPVAVAVCSIDKPSSKGSTTACACFNSSIVRALISNAFAYSKTSLPLADRAITILSFISYFYYFTYEVQMELALIQQEQETRDPGQVWLIDSFPVILARQGRRFKAYVAKKSSIPVIAAHLTFLLI</sequence>
<organism evidence="1 2">
    <name type="scientific">Nitrosomonas communis</name>
    <dbReference type="NCBI Taxonomy" id="44574"/>
    <lineage>
        <taxon>Bacteria</taxon>
        <taxon>Pseudomonadati</taxon>
        <taxon>Pseudomonadota</taxon>
        <taxon>Betaproteobacteria</taxon>
        <taxon>Nitrosomonadales</taxon>
        <taxon>Nitrosomonadaceae</taxon>
        <taxon>Nitrosomonas</taxon>
    </lineage>
</organism>
<dbReference type="Proteomes" id="UP000183454">
    <property type="component" value="Unassembled WGS sequence"/>
</dbReference>
<dbReference type="EMBL" id="FNNH01000028">
    <property type="protein sequence ID" value="SDW79187.1"/>
    <property type="molecule type" value="Genomic_DNA"/>
</dbReference>
<evidence type="ECO:0000313" key="1">
    <source>
        <dbReference type="EMBL" id="SDW79187.1"/>
    </source>
</evidence>
<accession>A0A1H2WF81</accession>
<name>A0A1H2WF81_9PROT</name>
<evidence type="ECO:0000313" key="2">
    <source>
        <dbReference type="Proteomes" id="UP000183454"/>
    </source>
</evidence>
<proteinExistence type="predicted"/>
<protein>
    <submittedName>
        <fullName evidence="1">Uncharacterized protein</fullName>
    </submittedName>
</protein>